<reference evidence="9" key="1">
    <citation type="submission" date="2006-08" db="EMBL/GenBank/DDBJ databases">
        <title>Complete sequence of Alkalilimnicola ehrilichei MLHE-1.</title>
        <authorList>
            <person name="Copeland A."/>
            <person name="Lucas S."/>
            <person name="Lapidus A."/>
            <person name="Barry K."/>
            <person name="Detter J.C."/>
            <person name="Glavina del Rio T."/>
            <person name="Hammon N."/>
            <person name="Israni S."/>
            <person name="Dalin E."/>
            <person name="Tice H."/>
            <person name="Pitluck S."/>
            <person name="Sims D."/>
            <person name="Brettin T."/>
            <person name="Bruce D."/>
            <person name="Han C."/>
            <person name="Tapia R."/>
            <person name="Gilna P."/>
            <person name="Schmutz J."/>
            <person name="Larimer F."/>
            <person name="Land M."/>
            <person name="Hauser L."/>
            <person name="Kyrpides N."/>
            <person name="Mikhailova N."/>
            <person name="Oremland R.S."/>
            <person name="Hoeft S.E."/>
            <person name="Switzer-Blum J."/>
            <person name="Kulp T."/>
            <person name="King G."/>
            <person name="Tabita R."/>
            <person name="Witte B."/>
            <person name="Santini J.M."/>
            <person name="Basu P."/>
            <person name="Hollibaugh J.T."/>
            <person name="Xie G."/>
            <person name="Stolz J.F."/>
            <person name="Richardson P."/>
        </authorList>
    </citation>
    <scope>NUCLEOTIDE SEQUENCE [LARGE SCALE GENOMIC DNA]</scope>
    <source>
        <strain evidence="9">ATCC BAA-1101 / DSM 17681 / MLHE-1</strain>
    </source>
</reference>
<dbReference type="InterPro" id="IPR050100">
    <property type="entry name" value="TRAFAC_GTPase_members"/>
</dbReference>
<evidence type="ECO:0000256" key="4">
    <source>
        <dbReference type="ARBA" id="ARBA00022741"/>
    </source>
</evidence>
<dbReference type="OrthoDB" id="9803139at2"/>
<dbReference type="SUPFAM" id="SSF52540">
    <property type="entry name" value="P-loop containing nucleoside triphosphate hydrolases"/>
    <property type="match status" value="1"/>
</dbReference>
<accession>Q0A978</accession>
<protein>
    <recommendedName>
        <fullName evidence="1">sulfate adenylyltransferase</fullName>
        <ecNumber evidence="1">2.7.7.4</ecNumber>
    </recommendedName>
</protein>
<dbReference type="GO" id="GO:0004781">
    <property type="term" value="F:sulfate adenylyltransferase (ATP) activity"/>
    <property type="evidence" value="ECO:0007669"/>
    <property type="project" value="UniProtKB-EC"/>
</dbReference>
<dbReference type="InterPro" id="IPR044138">
    <property type="entry name" value="CysN_II"/>
</dbReference>
<dbReference type="KEGG" id="aeh:Mlg_1260"/>
<dbReference type="PANTHER" id="PTHR23115">
    <property type="entry name" value="TRANSLATION FACTOR"/>
    <property type="match status" value="1"/>
</dbReference>
<keyword evidence="4" id="KW-0547">Nucleotide-binding</keyword>
<evidence type="ECO:0000256" key="2">
    <source>
        <dbReference type="ARBA" id="ARBA00022679"/>
    </source>
</evidence>
<dbReference type="GO" id="GO:0005525">
    <property type="term" value="F:GTP binding"/>
    <property type="evidence" value="ECO:0007669"/>
    <property type="project" value="UniProtKB-KW"/>
</dbReference>
<keyword evidence="9" id="KW-1185">Reference proteome</keyword>
<evidence type="ECO:0000259" key="7">
    <source>
        <dbReference type="PROSITE" id="PS51722"/>
    </source>
</evidence>
<dbReference type="Gene3D" id="3.40.50.300">
    <property type="entry name" value="P-loop containing nucleotide triphosphate hydrolases"/>
    <property type="match status" value="1"/>
</dbReference>
<evidence type="ECO:0000256" key="1">
    <source>
        <dbReference type="ARBA" id="ARBA00012391"/>
    </source>
</evidence>
<evidence type="ECO:0000256" key="5">
    <source>
        <dbReference type="ARBA" id="ARBA00022840"/>
    </source>
</evidence>
<feature type="domain" description="Tr-type G" evidence="7">
    <location>
        <begin position="17"/>
        <end position="236"/>
    </location>
</feature>
<keyword evidence="2 8" id="KW-0808">Transferase</keyword>
<dbReference type="EMBL" id="CP000453">
    <property type="protein sequence ID" value="ABI56609.1"/>
    <property type="molecule type" value="Genomic_DNA"/>
</dbReference>
<evidence type="ECO:0000313" key="9">
    <source>
        <dbReference type="Proteomes" id="UP000001962"/>
    </source>
</evidence>
<dbReference type="NCBIfam" id="TIGR02034">
    <property type="entry name" value="CysN"/>
    <property type="match status" value="1"/>
</dbReference>
<dbReference type="GO" id="GO:0006790">
    <property type="term" value="P:sulfur compound metabolic process"/>
    <property type="evidence" value="ECO:0007669"/>
    <property type="project" value="InterPro"/>
</dbReference>
<dbReference type="FunFam" id="3.40.50.300:FF:000119">
    <property type="entry name" value="Sulfate adenylyltransferase subunit 1"/>
    <property type="match status" value="1"/>
</dbReference>
<dbReference type="GO" id="GO:0003924">
    <property type="term" value="F:GTPase activity"/>
    <property type="evidence" value="ECO:0007669"/>
    <property type="project" value="InterPro"/>
</dbReference>
<dbReference type="InterPro" id="IPR011779">
    <property type="entry name" value="SO4_adenylTrfase_lsu"/>
</dbReference>
<organism evidence="8 9">
    <name type="scientific">Alkalilimnicola ehrlichii (strain ATCC BAA-1101 / DSM 17681 / MLHE-1)</name>
    <dbReference type="NCBI Taxonomy" id="187272"/>
    <lineage>
        <taxon>Bacteria</taxon>
        <taxon>Pseudomonadati</taxon>
        <taxon>Pseudomonadota</taxon>
        <taxon>Gammaproteobacteria</taxon>
        <taxon>Chromatiales</taxon>
        <taxon>Ectothiorhodospiraceae</taxon>
        <taxon>Alkalilimnicola</taxon>
    </lineage>
</organism>
<name>Q0A978_ALKEH</name>
<proteinExistence type="predicted"/>
<dbReference type="CDD" id="cd04166">
    <property type="entry name" value="CysN_ATPS"/>
    <property type="match status" value="1"/>
</dbReference>
<dbReference type="PROSITE" id="PS51722">
    <property type="entry name" value="G_TR_2"/>
    <property type="match status" value="1"/>
</dbReference>
<keyword evidence="5" id="KW-0067">ATP-binding</keyword>
<dbReference type="Pfam" id="PF00009">
    <property type="entry name" value="GTP_EFTU"/>
    <property type="match status" value="1"/>
</dbReference>
<dbReference type="SUPFAM" id="SSF50447">
    <property type="entry name" value="Translation proteins"/>
    <property type="match status" value="1"/>
</dbReference>
<dbReference type="SUPFAM" id="SSF50465">
    <property type="entry name" value="EF-Tu/eEF-1alpha/eIF2-gamma C-terminal domain"/>
    <property type="match status" value="1"/>
</dbReference>
<evidence type="ECO:0000313" key="8">
    <source>
        <dbReference type="EMBL" id="ABI56609.1"/>
    </source>
</evidence>
<dbReference type="InterPro" id="IPR027417">
    <property type="entry name" value="P-loop_NTPase"/>
</dbReference>
<dbReference type="EC" id="2.7.7.4" evidence="1"/>
<dbReference type="Gene3D" id="2.40.30.10">
    <property type="entry name" value="Translation factors"/>
    <property type="match status" value="2"/>
</dbReference>
<dbReference type="InterPro" id="IPR054696">
    <property type="entry name" value="GTP-eEF1A_C"/>
</dbReference>
<keyword evidence="3 8" id="KW-0548">Nucleotidyltransferase</keyword>
<evidence type="ECO:0000256" key="6">
    <source>
        <dbReference type="ARBA" id="ARBA00023134"/>
    </source>
</evidence>
<dbReference type="InterPro" id="IPR031157">
    <property type="entry name" value="G_TR_CS"/>
</dbReference>
<sequence length="558" mass="60023">MTTNTDLERRLEALEARDLLRLLTCGSVDDGKSTLIGRLLYDAGAIPDDQLAAVERASARYGTTGDSPDLALLVDGLEAEREQGITIDVAYRYFATERRKFIIADTPGHEQYTRNMATGASTADVAILLVDAAKGLLPQTRRHSAICALLGIRSVVLAVNKMDRVAWDEATFRTIERDYRVLATRLGLEQVACIPVAALHGDNVVRRAGPTAPWYTGPTLLQWLEGVQPAVDQRPSGPVRLPVQYVNRPHAGFRGYAGTLATGTLRADQPVRVLPGGQRTRIRSVEGFSGPQAEAHAGQAVTVTLADEVDVSRGDWLVAEEHTGLRCARQLRANLIWMDEQPLHRGRQFWLKLASRSVPATVTRLLHTLDITDLEQRGAPEGVPLNGIAGVEISLGAPLPCEPYADCTDAGAFVLVDRTHHGTVAAGMITDLQRDIGAPVAPDHEGRAAQKGQTALTVWLHGDDPARRSALLERLDGALFAQGLHTYRLPRSLPGGLGPEALLPLFLDAGLVVLADSEAPAPAPLPAGPLLARPVADDDEALLDELIHEVLAHQPGVS</sequence>
<dbReference type="InterPro" id="IPR009001">
    <property type="entry name" value="Transl_elong_EF1A/Init_IF2_C"/>
</dbReference>
<dbReference type="InterPro" id="IPR041757">
    <property type="entry name" value="CysN_GTP-bd"/>
</dbReference>
<dbReference type="InterPro" id="IPR009000">
    <property type="entry name" value="Transl_B-barrel_sf"/>
</dbReference>
<dbReference type="HOGENOM" id="CLU_007265_5_2_6"/>
<dbReference type="CDD" id="cd04095">
    <property type="entry name" value="CysN_NoDQ_III"/>
    <property type="match status" value="1"/>
</dbReference>
<gene>
    <name evidence="8" type="ordered locus">Mlg_1260</name>
</gene>
<dbReference type="CDD" id="cd03695">
    <property type="entry name" value="CysN_NodQ_II"/>
    <property type="match status" value="1"/>
</dbReference>
<keyword evidence="6" id="KW-0342">GTP-binding</keyword>
<dbReference type="Pfam" id="PF22594">
    <property type="entry name" value="GTP-eEF1A_C"/>
    <property type="match status" value="1"/>
</dbReference>
<dbReference type="Proteomes" id="UP000001962">
    <property type="component" value="Chromosome"/>
</dbReference>
<dbReference type="PRINTS" id="PR00315">
    <property type="entry name" value="ELONGATNFCT"/>
</dbReference>
<dbReference type="RefSeq" id="WP_011629004.1">
    <property type="nucleotide sequence ID" value="NC_008340.1"/>
</dbReference>
<dbReference type="InterPro" id="IPR000795">
    <property type="entry name" value="T_Tr_GTP-bd_dom"/>
</dbReference>
<dbReference type="InterPro" id="IPR044139">
    <property type="entry name" value="CysN_NoDQ_III"/>
</dbReference>
<dbReference type="AlphaFoldDB" id="Q0A978"/>
<dbReference type="GO" id="GO:0005524">
    <property type="term" value="F:ATP binding"/>
    <property type="evidence" value="ECO:0007669"/>
    <property type="project" value="UniProtKB-KW"/>
</dbReference>
<dbReference type="PROSITE" id="PS00301">
    <property type="entry name" value="G_TR_1"/>
    <property type="match status" value="1"/>
</dbReference>
<evidence type="ECO:0000256" key="3">
    <source>
        <dbReference type="ARBA" id="ARBA00022695"/>
    </source>
</evidence>
<dbReference type="eggNOG" id="COG2895">
    <property type="taxonomic scope" value="Bacteria"/>
</dbReference>